<accession>A0AAE5AH28</accession>
<comment type="catalytic activity">
    <reaction evidence="1">
        <text>2-phosphoglycolate + H2O = glycolate + phosphate</text>
        <dbReference type="Rhea" id="RHEA:14369"/>
        <dbReference type="ChEBI" id="CHEBI:15377"/>
        <dbReference type="ChEBI" id="CHEBI:29805"/>
        <dbReference type="ChEBI" id="CHEBI:43474"/>
        <dbReference type="ChEBI" id="CHEBI:58033"/>
        <dbReference type="EC" id="3.1.3.18"/>
    </reaction>
</comment>
<evidence type="ECO:0000256" key="3">
    <source>
        <dbReference type="ARBA" id="ARBA00006171"/>
    </source>
</evidence>
<proteinExistence type="inferred from homology"/>
<evidence type="ECO:0000256" key="1">
    <source>
        <dbReference type="ARBA" id="ARBA00000830"/>
    </source>
</evidence>
<dbReference type="GO" id="GO:0005829">
    <property type="term" value="C:cytosol"/>
    <property type="evidence" value="ECO:0007669"/>
    <property type="project" value="TreeGrafter"/>
</dbReference>
<comment type="similarity">
    <text evidence="3">Belongs to the HAD-like hydrolase superfamily. CbbY/CbbZ/Gph/YieH family.</text>
</comment>
<gene>
    <name evidence="5" type="ORF">Lyticum_00263</name>
</gene>
<dbReference type="InterPro" id="IPR036412">
    <property type="entry name" value="HAD-like_sf"/>
</dbReference>
<reference evidence="5" key="1">
    <citation type="submission" date="2023-02" db="EMBL/GenBank/DDBJ databases">
        <title>Host association and intracellularity evolved multiple times independently in the Rickettsiales.</title>
        <authorList>
            <person name="Castelli M."/>
            <person name="Nardi T."/>
            <person name="Gammuto L."/>
            <person name="Bellinzona G."/>
            <person name="Sabaneyeva E."/>
            <person name="Potekhin A."/>
            <person name="Serra V."/>
            <person name="Petroni G."/>
            <person name="Sassera D."/>
        </authorList>
    </citation>
    <scope>NUCLEOTIDE SEQUENCE</scope>
    <source>
        <strain evidence="5">USBL-36I1</strain>
    </source>
</reference>
<name>A0AAE5AH28_9RICK</name>
<dbReference type="CDD" id="cd01427">
    <property type="entry name" value="HAD_like"/>
    <property type="match status" value="1"/>
</dbReference>
<organism evidence="5 6">
    <name type="scientific">Lyticum sinuosum</name>
    <dbReference type="NCBI Taxonomy" id="1332059"/>
    <lineage>
        <taxon>Bacteria</taxon>
        <taxon>Pseudomonadati</taxon>
        <taxon>Pseudomonadota</taxon>
        <taxon>Alphaproteobacteria</taxon>
        <taxon>Rickettsiales</taxon>
        <taxon>Lyticum</taxon>
    </lineage>
</organism>
<dbReference type="SFLD" id="SFLDS00003">
    <property type="entry name" value="Haloacid_Dehalogenase"/>
    <property type="match status" value="1"/>
</dbReference>
<dbReference type="InterPro" id="IPR041492">
    <property type="entry name" value="HAD_2"/>
</dbReference>
<dbReference type="InterPro" id="IPR023214">
    <property type="entry name" value="HAD_sf"/>
</dbReference>
<dbReference type="SUPFAM" id="SSF56784">
    <property type="entry name" value="HAD-like"/>
    <property type="match status" value="1"/>
</dbReference>
<evidence type="ECO:0000256" key="4">
    <source>
        <dbReference type="ARBA" id="ARBA00013078"/>
    </source>
</evidence>
<dbReference type="InterPro" id="IPR006439">
    <property type="entry name" value="HAD-SF_hydro_IA"/>
</dbReference>
<dbReference type="Pfam" id="PF13419">
    <property type="entry name" value="HAD_2"/>
    <property type="match status" value="1"/>
</dbReference>
<comment type="caution">
    <text evidence="5">The sequence shown here is derived from an EMBL/GenBank/DDBJ whole genome shotgun (WGS) entry which is preliminary data.</text>
</comment>
<dbReference type="GO" id="GO:0006281">
    <property type="term" value="P:DNA repair"/>
    <property type="evidence" value="ECO:0007669"/>
    <property type="project" value="TreeGrafter"/>
</dbReference>
<keyword evidence="6" id="KW-1185">Reference proteome</keyword>
<dbReference type="EC" id="3.1.3.18" evidence="4"/>
<evidence type="ECO:0000313" key="6">
    <source>
        <dbReference type="Proteomes" id="UP001289135"/>
    </source>
</evidence>
<dbReference type="AlphaFoldDB" id="A0AAE5AH28"/>
<dbReference type="Proteomes" id="UP001289135">
    <property type="component" value="Unassembled WGS sequence"/>
</dbReference>
<keyword evidence="5" id="KW-0378">Hydrolase</keyword>
<dbReference type="PANTHER" id="PTHR43434">
    <property type="entry name" value="PHOSPHOGLYCOLATE PHOSPHATASE"/>
    <property type="match status" value="1"/>
</dbReference>
<dbReference type="InterPro" id="IPR050155">
    <property type="entry name" value="HAD-like_hydrolase_sf"/>
</dbReference>
<protein>
    <recommendedName>
        <fullName evidence="4">phosphoglycolate phosphatase</fullName>
        <ecNumber evidence="4">3.1.3.18</ecNumber>
    </recommendedName>
</protein>
<dbReference type="RefSeq" id="WP_322498527.1">
    <property type="nucleotide sequence ID" value="NZ_JARGYU010000001.1"/>
</dbReference>
<dbReference type="Gene3D" id="3.40.50.1000">
    <property type="entry name" value="HAD superfamily/HAD-like"/>
    <property type="match status" value="1"/>
</dbReference>
<dbReference type="PANTHER" id="PTHR43434:SF1">
    <property type="entry name" value="PHOSPHOGLYCOLATE PHOSPHATASE"/>
    <property type="match status" value="1"/>
</dbReference>
<dbReference type="EMBL" id="JARGYU010000001">
    <property type="protein sequence ID" value="MDZ5761100.1"/>
    <property type="molecule type" value="Genomic_DNA"/>
</dbReference>
<dbReference type="GO" id="GO:0008967">
    <property type="term" value="F:phosphoglycolate phosphatase activity"/>
    <property type="evidence" value="ECO:0007669"/>
    <property type="project" value="UniProtKB-EC"/>
</dbReference>
<evidence type="ECO:0000256" key="2">
    <source>
        <dbReference type="ARBA" id="ARBA00004818"/>
    </source>
</evidence>
<dbReference type="Gene3D" id="1.10.150.730">
    <property type="match status" value="1"/>
</dbReference>
<sequence length="228" mass="26658">MKILPLHQIKNPKSIILDWDNTIVQSRHVLRKTIIDLADEIGFPHEKIKKSELFSHSFNRPVVEAFPELFEDKWQEAWKHYVRIMKKNRFQMMKLIEGALEFINLLSEDKIPMAIVSNKEEEFLHEEVKHFSIYDKFYNVISSGNNSKPNPEAAYRAFSPHLIPESEYDDCIWFIGDSSVDIECANNSKCAGILVGDTNYLNSNFHGKTGFIFKNFYELISFYKSLKN</sequence>
<evidence type="ECO:0000313" key="5">
    <source>
        <dbReference type="EMBL" id="MDZ5761100.1"/>
    </source>
</evidence>
<dbReference type="NCBIfam" id="TIGR01549">
    <property type="entry name" value="HAD-SF-IA-v1"/>
    <property type="match status" value="1"/>
</dbReference>
<comment type="pathway">
    <text evidence="2">Organic acid metabolism; glycolate biosynthesis; glycolate from 2-phosphoglycolate: step 1/1.</text>
</comment>
<dbReference type="SFLD" id="SFLDG01129">
    <property type="entry name" value="C1.5:_HAD__Beta-PGM__Phosphata"/>
    <property type="match status" value="1"/>
</dbReference>